<name>A0A1I6S357_9CAUL</name>
<keyword evidence="2" id="KW-1185">Reference proteome</keyword>
<accession>A0A1I6S357</accession>
<protein>
    <submittedName>
        <fullName evidence="1">Uncharacterized protein</fullName>
    </submittedName>
</protein>
<evidence type="ECO:0000313" key="1">
    <source>
        <dbReference type="EMBL" id="SFS71403.1"/>
    </source>
</evidence>
<dbReference type="AlphaFoldDB" id="A0A1I6S357"/>
<organism evidence="1 2">
    <name type="scientific">Brevundimonas viscosa</name>
    <dbReference type="NCBI Taxonomy" id="871741"/>
    <lineage>
        <taxon>Bacteria</taxon>
        <taxon>Pseudomonadati</taxon>
        <taxon>Pseudomonadota</taxon>
        <taxon>Alphaproteobacteria</taxon>
        <taxon>Caulobacterales</taxon>
        <taxon>Caulobacteraceae</taxon>
        <taxon>Brevundimonas</taxon>
    </lineage>
</organism>
<dbReference type="RefSeq" id="WP_092310152.1">
    <property type="nucleotide sequence ID" value="NZ_FOZV01000004.1"/>
</dbReference>
<dbReference type="STRING" id="871741.SAMN05192570_2135"/>
<sequence>MISTLFVALTLVPVPQQAPDLTTLVRTTLEQCVSGRDPVSGGMLDVADADWARPFRNDHACGLTAQGWTGDEGALVAAARAAVGAEGPEWRGAVRELRVNESGPALWTELEQVEGWAPASLRVIEPPAGRTGSVEIHFDPAG</sequence>
<dbReference type="EMBL" id="FOZV01000004">
    <property type="protein sequence ID" value="SFS71403.1"/>
    <property type="molecule type" value="Genomic_DNA"/>
</dbReference>
<reference evidence="2" key="1">
    <citation type="submission" date="2016-10" db="EMBL/GenBank/DDBJ databases">
        <authorList>
            <person name="Varghese N."/>
            <person name="Submissions S."/>
        </authorList>
    </citation>
    <scope>NUCLEOTIDE SEQUENCE [LARGE SCALE GENOMIC DNA]</scope>
    <source>
        <strain evidence="2">CGMCC 1.10683</strain>
    </source>
</reference>
<evidence type="ECO:0000313" key="2">
    <source>
        <dbReference type="Proteomes" id="UP000198788"/>
    </source>
</evidence>
<gene>
    <name evidence="1" type="ORF">SAMN05192570_2135</name>
</gene>
<dbReference type="Proteomes" id="UP000198788">
    <property type="component" value="Unassembled WGS sequence"/>
</dbReference>
<proteinExistence type="predicted"/>